<proteinExistence type="predicted"/>
<keyword evidence="2" id="KW-1185">Reference proteome</keyword>
<dbReference type="Proteomes" id="UP000002630">
    <property type="component" value="Linkage Group LG02"/>
</dbReference>
<organism evidence="1 2">
    <name type="scientific">Ectocarpus siliculosus</name>
    <name type="common">Brown alga</name>
    <name type="synonym">Conferva siliculosa</name>
    <dbReference type="NCBI Taxonomy" id="2880"/>
    <lineage>
        <taxon>Eukaryota</taxon>
        <taxon>Sar</taxon>
        <taxon>Stramenopiles</taxon>
        <taxon>Ochrophyta</taxon>
        <taxon>PX clade</taxon>
        <taxon>Phaeophyceae</taxon>
        <taxon>Ectocarpales</taxon>
        <taxon>Ectocarpaceae</taxon>
        <taxon>Ectocarpus</taxon>
    </lineage>
</organism>
<evidence type="ECO:0000313" key="1">
    <source>
        <dbReference type="EMBL" id="CBJ25738.1"/>
    </source>
</evidence>
<protein>
    <submittedName>
        <fullName evidence="1">Uncharacterized protein</fullName>
    </submittedName>
</protein>
<dbReference type="InParanoid" id="D7G745"/>
<name>D7G745_ECTSI</name>
<dbReference type="EMBL" id="FN649035">
    <property type="protein sequence ID" value="CBJ25738.1"/>
    <property type="molecule type" value="Genomic_DNA"/>
</dbReference>
<sequence length="80" mass="9033">MMCYWFPLDGAQRGSSHASHCISLSAHCIPPPASLFTSQKDSSSLHIGSKRTQQVREAWRETWHQSLHALHNTQKHPSVL</sequence>
<reference evidence="1 2" key="1">
    <citation type="journal article" date="2010" name="Nature">
        <title>The Ectocarpus genome and the independent evolution of multicellularity in brown algae.</title>
        <authorList>
            <person name="Cock J.M."/>
            <person name="Sterck L."/>
            <person name="Rouze P."/>
            <person name="Scornet D."/>
            <person name="Allen A.E."/>
            <person name="Amoutzias G."/>
            <person name="Anthouard V."/>
            <person name="Artiguenave F."/>
            <person name="Aury J.M."/>
            <person name="Badger J.H."/>
            <person name="Beszteri B."/>
            <person name="Billiau K."/>
            <person name="Bonnet E."/>
            <person name="Bothwell J.H."/>
            <person name="Bowler C."/>
            <person name="Boyen C."/>
            <person name="Brownlee C."/>
            <person name="Carrano C.J."/>
            <person name="Charrier B."/>
            <person name="Cho G.Y."/>
            <person name="Coelho S.M."/>
            <person name="Collen J."/>
            <person name="Corre E."/>
            <person name="Da Silva C."/>
            <person name="Delage L."/>
            <person name="Delaroque N."/>
            <person name="Dittami S.M."/>
            <person name="Doulbeau S."/>
            <person name="Elias M."/>
            <person name="Farnham G."/>
            <person name="Gachon C.M."/>
            <person name="Gschloessl B."/>
            <person name="Heesch S."/>
            <person name="Jabbari K."/>
            <person name="Jubin C."/>
            <person name="Kawai H."/>
            <person name="Kimura K."/>
            <person name="Kloareg B."/>
            <person name="Kupper F.C."/>
            <person name="Lang D."/>
            <person name="Le Bail A."/>
            <person name="Leblanc C."/>
            <person name="Lerouge P."/>
            <person name="Lohr M."/>
            <person name="Lopez P.J."/>
            <person name="Martens C."/>
            <person name="Maumus F."/>
            <person name="Michel G."/>
            <person name="Miranda-Saavedra D."/>
            <person name="Morales J."/>
            <person name="Moreau H."/>
            <person name="Motomura T."/>
            <person name="Nagasato C."/>
            <person name="Napoli C.A."/>
            <person name="Nelson D.R."/>
            <person name="Nyvall-Collen P."/>
            <person name="Peters A.F."/>
            <person name="Pommier C."/>
            <person name="Potin P."/>
            <person name="Poulain J."/>
            <person name="Quesneville H."/>
            <person name="Read B."/>
            <person name="Rensing S.A."/>
            <person name="Ritter A."/>
            <person name="Rousvoal S."/>
            <person name="Samanta M."/>
            <person name="Samson G."/>
            <person name="Schroeder D.C."/>
            <person name="Segurens B."/>
            <person name="Strittmatter M."/>
            <person name="Tonon T."/>
            <person name="Tregear J.W."/>
            <person name="Valentin K."/>
            <person name="von Dassow P."/>
            <person name="Yamagishi T."/>
            <person name="Van de Peer Y."/>
            <person name="Wincker P."/>
        </authorList>
    </citation>
    <scope>NUCLEOTIDE SEQUENCE [LARGE SCALE GENOMIC DNA]</scope>
    <source>
        <strain evidence="2">Ec32 / CCAP1310/4</strain>
    </source>
</reference>
<gene>
    <name evidence="1" type="ORF">Esi_0008_0204</name>
</gene>
<dbReference type="AlphaFoldDB" id="D7G745"/>
<accession>D7G745</accession>
<dbReference type="EMBL" id="FN649727">
    <property type="protein sequence ID" value="CBJ25738.1"/>
    <property type="molecule type" value="Genomic_DNA"/>
</dbReference>
<evidence type="ECO:0000313" key="2">
    <source>
        <dbReference type="Proteomes" id="UP000002630"/>
    </source>
</evidence>